<dbReference type="RefSeq" id="WP_126126070.1">
    <property type="nucleotide sequence ID" value="NZ_CP034464.1"/>
</dbReference>
<organism evidence="1 2">
    <name type="scientific">Undibacterium parvum</name>
    <dbReference type="NCBI Taxonomy" id="401471"/>
    <lineage>
        <taxon>Bacteria</taxon>
        <taxon>Pseudomonadati</taxon>
        <taxon>Pseudomonadota</taxon>
        <taxon>Betaproteobacteria</taxon>
        <taxon>Burkholderiales</taxon>
        <taxon>Oxalobacteraceae</taxon>
        <taxon>Undibacterium</taxon>
    </lineage>
</organism>
<name>A0A3S9HEZ5_9BURK</name>
<keyword evidence="2" id="KW-1185">Reference proteome</keyword>
<dbReference type="Proteomes" id="UP000275663">
    <property type="component" value="Chromosome"/>
</dbReference>
<dbReference type="EMBL" id="CP034464">
    <property type="protein sequence ID" value="AZP10671.1"/>
    <property type="molecule type" value="Genomic_DNA"/>
</dbReference>
<proteinExistence type="predicted"/>
<protein>
    <submittedName>
        <fullName evidence="1">Uncharacterized protein</fullName>
    </submittedName>
</protein>
<dbReference type="KEGG" id="upv:EJN92_00660"/>
<sequence length="160" mass="18370">MKNKKLHTNEHASSQFAPHGSISIRREDSIIYYEIAGPFNLEVIKAFARTVAALLSHWTPDTPFVTVSNWSLSMMTSPDALAAYGQVLQKGRAHFPKEVMNIWYLPEEIEGYRIMLPKWQALYEVHGYPLEIVNTSEQAQQRAAWHLEYATRNLPTPEKN</sequence>
<dbReference type="OrthoDB" id="8899166at2"/>
<gene>
    <name evidence="1" type="ORF">EJN92_00660</name>
</gene>
<reference evidence="1 2" key="1">
    <citation type="journal article" date="2011" name="Int. J. Syst. Evol. Microbiol.">
        <title>Description of Undibacterium oligocarboniphilum sp. nov., isolated from purified water, and Undibacterium pigrum strain CCUG 49012 as the type strain of Undibacterium parvum sp. nov., and emended descriptions of the genus Undibacterium and the species Undibacterium pigrum.</title>
        <authorList>
            <person name="Eder W."/>
            <person name="Wanner G."/>
            <person name="Ludwig W."/>
            <person name="Busse H.J."/>
            <person name="Ziemke-Kageler F."/>
            <person name="Lang E."/>
        </authorList>
    </citation>
    <scope>NUCLEOTIDE SEQUENCE [LARGE SCALE GENOMIC DNA]</scope>
    <source>
        <strain evidence="1 2">DSM 23061</strain>
    </source>
</reference>
<accession>A0A3S9HEZ5</accession>
<dbReference type="AlphaFoldDB" id="A0A3S9HEZ5"/>
<evidence type="ECO:0000313" key="2">
    <source>
        <dbReference type="Proteomes" id="UP000275663"/>
    </source>
</evidence>
<evidence type="ECO:0000313" key="1">
    <source>
        <dbReference type="EMBL" id="AZP10671.1"/>
    </source>
</evidence>